<gene>
    <name evidence="11" type="ORF">DUNSADRAFT_9602</name>
</gene>
<keyword evidence="4 9" id="KW-0812">Transmembrane</keyword>
<keyword evidence="5" id="KW-0677">Repeat</keyword>
<proteinExistence type="inferred from homology"/>
<comment type="similarity">
    <text evidence="2 10">Belongs to the mitochondrial carrier (TC 2.A.29) family.</text>
</comment>
<evidence type="ECO:0000313" key="11">
    <source>
        <dbReference type="EMBL" id="KAF5842033.1"/>
    </source>
</evidence>
<keyword evidence="6" id="KW-1133">Transmembrane helix</keyword>
<dbReference type="InterPro" id="IPR018108">
    <property type="entry name" value="MCP_transmembrane"/>
</dbReference>
<keyword evidence="8 9" id="KW-0472">Membrane</keyword>
<dbReference type="PANTHER" id="PTHR45624">
    <property type="entry name" value="MITOCHONDRIAL BASIC AMINO ACIDS TRANSPORTER-RELATED"/>
    <property type="match status" value="1"/>
</dbReference>
<feature type="non-terminal residue" evidence="11">
    <location>
        <position position="132"/>
    </location>
</feature>
<evidence type="ECO:0000256" key="8">
    <source>
        <dbReference type="ARBA" id="ARBA00023136"/>
    </source>
</evidence>
<dbReference type="InterPro" id="IPR050567">
    <property type="entry name" value="Mitochondrial_Carrier"/>
</dbReference>
<sequence>MLTCTGGVAGALSIAITQPLDTVRVNLQQHSTGSASTTAAVSGNSAILRKGNGGGVTREIAHLLQEGGVRSLWKGLTLPLAFASLQNAILFQVCGSVLRSQPEAERLRDNKDRSIPTVSQATAAGCVAGLAQ</sequence>
<keyword evidence="3 10" id="KW-0813">Transport</keyword>
<dbReference type="SUPFAM" id="SSF103506">
    <property type="entry name" value="Mitochondrial carrier"/>
    <property type="match status" value="1"/>
</dbReference>
<evidence type="ECO:0000256" key="6">
    <source>
        <dbReference type="ARBA" id="ARBA00022989"/>
    </source>
</evidence>
<name>A0ABQ7H597_DUNSA</name>
<protein>
    <submittedName>
        <fullName evidence="11">Uncharacterized protein</fullName>
    </submittedName>
</protein>
<evidence type="ECO:0000256" key="10">
    <source>
        <dbReference type="RuleBase" id="RU000488"/>
    </source>
</evidence>
<comment type="subcellular location">
    <subcellularLocation>
        <location evidence="1">Mitochondrion membrane</location>
        <topology evidence="1">Multi-pass membrane protein</topology>
    </subcellularLocation>
</comment>
<keyword evidence="12" id="KW-1185">Reference proteome</keyword>
<evidence type="ECO:0000256" key="4">
    <source>
        <dbReference type="ARBA" id="ARBA00022692"/>
    </source>
</evidence>
<evidence type="ECO:0000256" key="3">
    <source>
        <dbReference type="ARBA" id="ARBA00022448"/>
    </source>
</evidence>
<dbReference type="Proteomes" id="UP000815325">
    <property type="component" value="Unassembled WGS sequence"/>
</dbReference>
<keyword evidence="7" id="KW-0496">Mitochondrion</keyword>
<evidence type="ECO:0000256" key="1">
    <source>
        <dbReference type="ARBA" id="ARBA00004225"/>
    </source>
</evidence>
<dbReference type="PROSITE" id="PS50920">
    <property type="entry name" value="SOLCAR"/>
    <property type="match status" value="1"/>
</dbReference>
<dbReference type="Pfam" id="PF00153">
    <property type="entry name" value="Mito_carr"/>
    <property type="match status" value="1"/>
</dbReference>
<evidence type="ECO:0000256" key="2">
    <source>
        <dbReference type="ARBA" id="ARBA00006375"/>
    </source>
</evidence>
<accession>A0ABQ7H597</accession>
<feature type="repeat" description="Solcar" evidence="9">
    <location>
        <begin position="1"/>
        <end position="100"/>
    </location>
</feature>
<dbReference type="EMBL" id="MU069470">
    <property type="protein sequence ID" value="KAF5842033.1"/>
    <property type="molecule type" value="Genomic_DNA"/>
</dbReference>
<dbReference type="Gene3D" id="1.50.40.10">
    <property type="entry name" value="Mitochondrial carrier domain"/>
    <property type="match status" value="1"/>
</dbReference>
<dbReference type="PANTHER" id="PTHR45624:SF10">
    <property type="entry name" value="SLC (SOLUTE CARRIER) HOMOLOG"/>
    <property type="match status" value="1"/>
</dbReference>
<evidence type="ECO:0000256" key="7">
    <source>
        <dbReference type="ARBA" id="ARBA00023128"/>
    </source>
</evidence>
<organism evidence="11 12">
    <name type="scientific">Dunaliella salina</name>
    <name type="common">Green alga</name>
    <name type="synonym">Protococcus salinus</name>
    <dbReference type="NCBI Taxonomy" id="3046"/>
    <lineage>
        <taxon>Eukaryota</taxon>
        <taxon>Viridiplantae</taxon>
        <taxon>Chlorophyta</taxon>
        <taxon>core chlorophytes</taxon>
        <taxon>Chlorophyceae</taxon>
        <taxon>CS clade</taxon>
        <taxon>Chlamydomonadales</taxon>
        <taxon>Dunaliellaceae</taxon>
        <taxon>Dunaliella</taxon>
    </lineage>
</organism>
<reference evidence="11" key="1">
    <citation type="submission" date="2017-08" db="EMBL/GenBank/DDBJ databases">
        <authorList>
            <person name="Polle J.E."/>
            <person name="Barry K."/>
            <person name="Cushman J."/>
            <person name="Schmutz J."/>
            <person name="Tran D."/>
            <person name="Hathwaick L.T."/>
            <person name="Yim W.C."/>
            <person name="Jenkins J."/>
            <person name="Mckie-Krisberg Z.M."/>
            <person name="Prochnik S."/>
            <person name="Lindquist E."/>
            <person name="Dockter R.B."/>
            <person name="Adam C."/>
            <person name="Molina H."/>
            <person name="Bunkerborg J."/>
            <person name="Jin E."/>
            <person name="Buchheim M."/>
            <person name="Magnuson J."/>
        </authorList>
    </citation>
    <scope>NUCLEOTIDE SEQUENCE</scope>
    <source>
        <strain evidence="11">CCAP 19/18</strain>
    </source>
</reference>
<dbReference type="InterPro" id="IPR023395">
    <property type="entry name" value="MCP_dom_sf"/>
</dbReference>
<evidence type="ECO:0000313" key="12">
    <source>
        <dbReference type="Proteomes" id="UP000815325"/>
    </source>
</evidence>
<evidence type="ECO:0000256" key="9">
    <source>
        <dbReference type="PROSITE-ProRule" id="PRU00282"/>
    </source>
</evidence>
<comment type="caution">
    <text evidence="11">The sequence shown here is derived from an EMBL/GenBank/DDBJ whole genome shotgun (WGS) entry which is preliminary data.</text>
</comment>
<evidence type="ECO:0000256" key="5">
    <source>
        <dbReference type="ARBA" id="ARBA00022737"/>
    </source>
</evidence>